<name>A0A1L7I4F0_9FLAO</name>
<dbReference type="Proteomes" id="UP000186230">
    <property type="component" value="Chromosome"/>
</dbReference>
<sequence>MILMKEGVMLSNAASRIEHMKEKKIDSTANTSNKAID</sequence>
<proteinExistence type="predicted"/>
<accession>A0A1L7I4F0</accession>
<dbReference type="KEGG" id="gfl:GRFL_1309"/>
<organism evidence="2 3">
    <name type="scientific">Christiangramia flava JLT2011</name>
    <dbReference type="NCBI Taxonomy" id="1229726"/>
    <lineage>
        <taxon>Bacteria</taxon>
        <taxon>Pseudomonadati</taxon>
        <taxon>Bacteroidota</taxon>
        <taxon>Flavobacteriia</taxon>
        <taxon>Flavobacteriales</taxon>
        <taxon>Flavobacteriaceae</taxon>
        <taxon>Christiangramia</taxon>
    </lineage>
</organism>
<dbReference type="AlphaFoldDB" id="A0A1L7I4F0"/>
<evidence type="ECO:0000313" key="2">
    <source>
        <dbReference type="EMBL" id="APU68033.1"/>
    </source>
</evidence>
<feature type="compositionally biased region" description="Polar residues" evidence="1">
    <location>
        <begin position="27"/>
        <end position="37"/>
    </location>
</feature>
<dbReference type="EMBL" id="CP016359">
    <property type="protein sequence ID" value="APU68033.1"/>
    <property type="molecule type" value="Genomic_DNA"/>
</dbReference>
<keyword evidence="3" id="KW-1185">Reference proteome</keyword>
<feature type="compositionally biased region" description="Basic and acidic residues" evidence="1">
    <location>
        <begin position="16"/>
        <end position="26"/>
    </location>
</feature>
<evidence type="ECO:0000256" key="1">
    <source>
        <dbReference type="SAM" id="MobiDB-lite"/>
    </source>
</evidence>
<feature type="region of interest" description="Disordered" evidence="1">
    <location>
        <begin position="16"/>
        <end position="37"/>
    </location>
</feature>
<gene>
    <name evidence="2" type="ORF">GRFL_1309</name>
</gene>
<evidence type="ECO:0000313" key="3">
    <source>
        <dbReference type="Proteomes" id="UP000186230"/>
    </source>
</evidence>
<protein>
    <submittedName>
        <fullName evidence="2">Uncharacterized protein</fullName>
    </submittedName>
</protein>
<dbReference type="STRING" id="1229726.GRFL_1309"/>
<reference evidence="2 3" key="1">
    <citation type="submission" date="2016-07" db="EMBL/GenBank/DDBJ databases">
        <title>Multi-omics approach to identify versatile polysaccharide utilization systems of a marine flavobacterium Gramella flava.</title>
        <authorList>
            <person name="Tang K."/>
        </authorList>
    </citation>
    <scope>NUCLEOTIDE SEQUENCE [LARGE SCALE GENOMIC DNA]</scope>
    <source>
        <strain evidence="2 3">JLT2011</strain>
    </source>
</reference>